<dbReference type="InterPro" id="IPR051010">
    <property type="entry name" value="BCAA_transport"/>
</dbReference>
<dbReference type="EMBL" id="JBGBPQ010000026">
    <property type="protein sequence ID" value="KAL1499212.1"/>
    <property type="molecule type" value="Genomic_DNA"/>
</dbReference>
<dbReference type="AlphaFoldDB" id="A0AB34IJ01"/>
<evidence type="ECO:0000256" key="2">
    <source>
        <dbReference type="SAM" id="SignalP"/>
    </source>
</evidence>
<dbReference type="Proteomes" id="UP001515480">
    <property type="component" value="Unassembled WGS sequence"/>
</dbReference>
<protein>
    <recommendedName>
        <fullName evidence="3">Leucine-binding protein domain-containing protein</fullName>
    </recommendedName>
</protein>
<dbReference type="InterPro" id="IPR028082">
    <property type="entry name" value="Peripla_BP_I"/>
</dbReference>
<evidence type="ECO:0000256" key="1">
    <source>
        <dbReference type="ARBA" id="ARBA00022729"/>
    </source>
</evidence>
<dbReference type="PANTHER" id="PTHR30483:SF37">
    <property type="entry name" value="ABC TRANSPORTER SUBSTRATE-BINDING PROTEIN"/>
    <property type="match status" value="1"/>
</dbReference>
<accession>A0AB34IJ01</accession>
<reference evidence="4 5" key="1">
    <citation type="journal article" date="2024" name="Science">
        <title>Giant polyketide synthase enzymes in the biosynthesis of giant marine polyether toxins.</title>
        <authorList>
            <person name="Fallon T.R."/>
            <person name="Shende V.V."/>
            <person name="Wierzbicki I.H."/>
            <person name="Pendleton A.L."/>
            <person name="Watervoot N.F."/>
            <person name="Auber R.P."/>
            <person name="Gonzalez D.J."/>
            <person name="Wisecaver J.H."/>
            <person name="Moore B.S."/>
        </authorList>
    </citation>
    <scope>NUCLEOTIDE SEQUENCE [LARGE SCALE GENOMIC DNA]</scope>
    <source>
        <strain evidence="4 5">12B1</strain>
    </source>
</reference>
<feature type="signal peptide" evidence="2">
    <location>
        <begin position="1"/>
        <end position="28"/>
    </location>
</feature>
<evidence type="ECO:0000259" key="3">
    <source>
        <dbReference type="Pfam" id="PF13458"/>
    </source>
</evidence>
<sequence>MRPLATVLPYFVSHLAAVALSLDEVLIAATPQPGWGPDIVLAGPLTLQEEQDTYEASKQLRFAAEMFTIWVNSEKGGVVLNGVRHAVRVVFYDDENSIEMTSNVTLHAINVLKADAILGGVSTRLTTVVSSLCAQHGKLLLSAGAHTPSLFSSSNLSFGMASYLPTSVSDTINLIVKAAEFIDQSKTERRIHPFRNQADENPVAHAITVHSTSSMLAVSIDTALPESACDSQTTSMGSCRDALVFGFLEETTPGWPQAFCEASRSYTAASGLKFSNSTGNLPLTLNVDRLMGPEEMDAALLSLQRAGITVVTFCGYFSLFKEVVAGLERLDWTPLAVLVGTAAINEPDLEDAVHQNWWQGEYAIGVLQWHWKLPQQGAMSGLTAEEFAYKFRRRTGKEATEYAAAQFQQCLMLVTAIEAAQSLESEQIAQQLQRLQVTDIYGAFSYRPEDGMSGKQNIALQFADGKPEIAYPLNLSTSALRFPQPSFAARRCRLNASPHGYCTHRGLVCDTAVGGHWTGSSCQEWVADTPVSFFIEVIVIPVLCALCIAFTVCCVRKRYQHKHDLKSIHNAIENISRPQYPMVLVKFSTMKQLGKFVMHEDLRNAGHSLCYDTNEELLTVSRDSPIVFISHQWLGYSAPDPNNEHYNATIDACQQLCNGYHIDPDELLIWIDYVSIPQKLQNTQLLAIHSLAIYARCCQYFVIIAPEAQHADSKERCSPDTYLQRGWCRLEQWARLTYGRKGMFLFGVTRKLQLLESEEMREWCRSSIMVFEGDFTCQADKKRLRSTVLGLWAIAVLKKQHERHGFLYDLVKENQKRAFPASLFPRALHNLAERCLLRDDFGGTLKQEVLNVINFSQRSDSECSSPKRLFFRKIKETSSRSPMRVHLKPKRSLMRKHHRPSYPYDLNI</sequence>
<dbReference type="PANTHER" id="PTHR30483">
    <property type="entry name" value="LEUCINE-SPECIFIC-BINDING PROTEIN"/>
    <property type="match status" value="1"/>
</dbReference>
<comment type="caution">
    <text evidence="4">The sequence shown here is derived from an EMBL/GenBank/DDBJ whole genome shotgun (WGS) entry which is preliminary data.</text>
</comment>
<keyword evidence="5" id="KW-1185">Reference proteome</keyword>
<evidence type="ECO:0000313" key="5">
    <source>
        <dbReference type="Proteomes" id="UP001515480"/>
    </source>
</evidence>
<dbReference type="Gene3D" id="3.40.50.2300">
    <property type="match status" value="3"/>
</dbReference>
<dbReference type="Pfam" id="PF13458">
    <property type="entry name" value="Peripla_BP_6"/>
    <property type="match status" value="1"/>
</dbReference>
<name>A0AB34IJ01_PRYPA</name>
<dbReference type="InterPro" id="IPR028081">
    <property type="entry name" value="Leu-bd"/>
</dbReference>
<keyword evidence="1 2" id="KW-0732">Signal</keyword>
<dbReference type="SUPFAM" id="SSF53822">
    <property type="entry name" value="Periplasmic binding protein-like I"/>
    <property type="match status" value="2"/>
</dbReference>
<organism evidence="4 5">
    <name type="scientific">Prymnesium parvum</name>
    <name type="common">Toxic golden alga</name>
    <dbReference type="NCBI Taxonomy" id="97485"/>
    <lineage>
        <taxon>Eukaryota</taxon>
        <taxon>Haptista</taxon>
        <taxon>Haptophyta</taxon>
        <taxon>Prymnesiophyceae</taxon>
        <taxon>Prymnesiales</taxon>
        <taxon>Prymnesiaceae</taxon>
        <taxon>Prymnesium</taxon>
    </lineage>
</organism>
<feature type="chain" id="PRO_5044334138" description="Leucine-binding protein domain-containing protein" evidence="2">
    <location>
        <begin position="29"/>
        <end position="908"/>
    </location>
</feature>
<gene>
    <name evidence="4" type="ORF">AB1Y20_013719</name>
</gene>
<proteinExistence type="predicted"/>
<evidence type="ECO:0000313" key="4">
    <source>
        <dbReference type="EMBL" id="KAL1499212.1"/>
    </source>
</evidence>
<feature type="domain" description="Leucine-binding protein" evidence="3">
    <location>
        <begin position="260"/>
        <end position="456"/>
    </location>
</feature>